<evidence type="ECO:0000313" key="3">
    <source>
        <dbReference type="Proteomes" id="UP000001095"/>
    </source>
</evidence>
<evidence type="ECO:0000313" key="2">
    <source>
        <dbReference type="EMBL" id="EKS35132.1"/>
    </source>
</evidence>
<comment type="caution">
    <text evidence="2">The sequence shown here is derived from an EMBL/GenBank/DDBJ whole genome shotgun (WGS) entry which is preliminary data.</text>
</comment>
<keyword evidence="1" id="KW-1133">Transmembrane helix</keyword>
<sequence>MSGTGCGKDIESKAEDRADLVKRLFAVAISIGFGAAVISADWVKEGRTPSVIEAKQIAIVAIAIFVTVLSWDGYLASIRTKKLYDWPRFAIDVILVFTYLFLFATSKHSNFWLPILSFIFFLYVVWDILTIHQFPDKYLPQTNGSTPDKAITYTYIYGACDRPNVDRGPISTLSWAIYIWFVALIFGFPSNDNVFLSCIFAFAGLIFYRWDKSHKAETNRGLPSFVRVGLIVVLSCCGALIRFWSSSLI</sequence>
<gene>
    <name evidence="2" type="ORF">HMPREF9696_02404</name>
</gene>
<accession>K8NXR8</accession>
<feature type="transmembrane region" description="Helical" evidence="1">
    <location>
        <begin position="111"/>
        <end position="129"/>
    </location>
</feature>
<feature type="transmembrane region" description="Helical" evidence="1">
    <location>
        <begin position="170"/>
        <end position="188"/>
    </location>
</feature>
<feature type="transmembrane region" description="Helical" evidence="1">
    <location>
        <begin position="89"/>
        <end position="105"/>
    </location>
</feature>
<evidence type="ECO:0000256" key="1">
    <source>
        <dbReference type="SAM" id="Phobius"/>
    </source>
</evidence>
<feature type="transmembrane region" description="Helical" evidence="1">
    <location>
        <begin position="222"/>
        <end position="244"/>
    </location>
</feature>
<protein>
    <submittedName>
        <fullName evidence="2">Uncharacterized protein</fullName>
    </submittedName>
</protein>
<keyword evidence="3" id="KW-1185">Reference proteome</keyword>
<dbReference type="EMBL" id="AGWY01000011">
    <property type="protein sequence ID" value="EKS35132.1"/>
    <property type="molecule type" value="Genomic_DNA"/>
</dbReference>
<feature type="transmembrane region" description="Helical" evidence="1">
    <location>
        <begin position="194"/>
        <end position="210"/>
    </location>
</feature>
<feature type="transmembrane region" description="Helical" evidence="1">
    <location>
        <begin position="58"/>
        <end position="77"/>
    </location>
</feature>
<keyword evidence="1" id="KW-0812">Transmembrane</keyword>
<feature type="transmembrane region" description="Helical" evidence="1">
    <location>
        <begin position="20"/>
        <end position="38"/>
    </location>
</feature>
<name>K8NXR8_9BRAD</name>
<keyword evidence="1" id="KW-0472">Membrane</keyword>
<reference evidence="2 3" key="1">
    <citation type="submission" date="2012-04" db="EMBL/GenBank/DDBJ databases">
        <title>The Genome Sequence of Afipia clevelandensis ATCC 49720.</title>
        <authorList>
            <consortium name="The Broad Institute Genome Sequencing Platform"/>
            <person name="Earl A."/>
            <person name="Ward D."/>
            <person name="Feldgarden M."/>
            <person name="Gevers D."/>
            <person name="Huys G."/>
            <person name="Walker B."/>
            <person name="Young S.K."/>
            <person name="Zeng Q."/>
            <person name="Gargeya S."/>
            <person name="Fitzgerald M."/>
            <person name="Haas B."/>
            <person name="Abouelleil A."/>
            <person name="Alvarado L."/>
            <person name="Arachchi H.M."/>
            <person name="Berlin A."/>
            <person name="Chapman S.B."/>
            <person name="Goldberg J."/>
            <person name="Griggs A."/>
            <person name="Gujja S."/>
            <person name="Hansen M."/>
            <person name="Howarth C."/>
            <person name="Imamovic A."/>
            <person name="Larimer J."/>
            <person name="McCowen C."/>
            <person name="Montmayeur A."/>
            <person name="Murphy C."/>
            <person name="Neiman D."/>
            <person name="Pearson M."/>
            <person name="Priest M."/>
            <person name="Roberts A."/>
            <person name="Saif S."/>
            <person name="Shea T."/>
            <person name="Sisk P."/>
            <person name="Sykes S."/>
            <person name="Wortman J."/>
            <person name="Nusbaum C."/>
            <person name="Birren B."/>
        </authorList>
    </citation>
    <scope>NUCLEOTIDE SEQUENCE [LARGE SCALE GENOMIC DNA]</scope>
    <source>
        <strain evidence="2 3">ATCC 49720</strain>
    </source>
</reference>
<proteinExistence type="predicted"/>
<organism evidence="2 3">
    <name type="scientific">Afipia clevelandensis ATCC 49720</name>
    <dbReference type="NCBI Taxonomy" id="883079"/>
    <lineage>
        <taxon>Bacteria</taxon>
        <taxon>Pseudomonadati</taxon>
        <taxon>Pseudomonadota</taxon>
        <taxon>Alphaproteobacteria</taxon>
        <taxon>Hyphomicrobiales</taxon>
        <taxon>Nitrobacteraceae</taxon>
        <taxon>Afipia</taxon>
    </lineage>
</organism>
<dbReference type="AlphaFoldDB" id="K8NXR8"/>
<dbReference type="HOGENOM" id="CLU_1114001_0_0_5"/>
<dbReference type="Proteomes" id="UP000001095">
    <property type="component" value="Unassembled WGS sequence"/>
</dbReference>